<dbReference type="Proteomes" id="UP000813385">
    <property type="component" value="Unassembled WGS sequence"/>
</dbReference>
<dbReference type="InterPro" id="IPR018535">
    <property type="entry name" value="DUF1996"/>
</dbReference>
<keyword evidence="1" id="KW-0732">Signal</keyword>
<dbReference type="PANTHER" id="PTHR43662:SF12">
    <property type="entry name" value="DUF1996 DOMAIN-CONTAINING PROTEIN-RELATED"/>
    <property type="match status" value="1"/>
</dbReference>
<reference evidence="3" key="1">
    <citation type="journal article" date="2021" name="Nat. Commun.">
        <title>Genetic determinants of endophytism in the Arabidopsis root mycobiome.</title>
        <authorList>
            <person name="Mesny F."/>
            <person name="Miyauchi S."/>
            <person name="Thiergart T."/>
            <person name="Pickel B."/>
            <person name="Atanasova L."/>
            <person name="Karlsson M."/>
            <person name="Huettel B."/>
            <person name="Barry K.W."/>
            <person name="Haridas S."/>
            <person name="Chen C."/>
            <person name="Bauer D."/>
            <person name="Andreopoulos W."/>
            <person name="Pangilinan J."/>
            <person name="LaButti K."/>
            <person name="Riley R."/>
            <person name="Lipzen A."/>
            <person name="Clum A."/>
            <person name="Drula E."/>
            <person name="Henrissat B."/>
            <person name="Kohler A."/>
            <person name="Grigoriev I.V."/>
            <person name="Martin F.M."/>
            <person name="Hacquard S."/>
        </authorList>
    </citation>
    <scope>NUCLEOTIDE SEQUENCE</scope>
    <source>
        <strain evidence="3">MPI-CAGE-AT-0016</strain>
    </source>
</reference>
<name>A0A8K0TCL8_9PEZI</name>
<dbReference type="Pfam" id="PF09362">
    <property type="entry name" value="DUF1996"/>
    <property type="match status" value="1"/>
</dbReference>
<dbReference type="EMBL" id="JAGPXD010000005">
    <property type="protein sequence ID" value="KAH7353904.1"/>
    <property type="molecule type" value="Genomic_DNA"/>
</dbReference>
<proteinExistence type="predicted"/>
<organism evidence="3 4">
    <name type="scientific">Plectosphaerella cucumerina</name>
    <dbReference type="NCBI Taxonomy" id="40658"/>
    <lineage>
        <taxon>Eukaryota</taxon>
        <taxon>Fungi</taxon>
        <taxon>Dikarya</taxon>
        <taxon>Ascomycota</taxon>
        <taxon>Pezizomycotina</taxon>
        <taxon>Sordariomycetes</taxon>
        <taxon>Hypocreomycetidae</taxon>
        <taxon>Glomerellales</taxon>
        <taxon>Plectosphaerellaceae</taxon>
        <taxon>Plectosphaerella</taxon>
    </lineage>
</organism>
<feature type="chain" id="PRO_5035471234" description="DUF1996 domain-containing protein" evidence="1">
    <location>
        <begin position="25"/>
        <end position="422"/>
    </location>
</feature>
<dbReference type="AlphaFoldDB" id="A0A8K0TCL8"/>
<comment type="caution">
    <text evidence="3">The sequence shown here is derived from an EMBL/GenBank/DDBJ whole genome shotgun (WGS) entry which is preliminary data.</text>
</comment>
<evidence type="ECO:0000313" key="4">
    <source>
        <dbReference type="Proteomes" id="UP000813385"/>
    </source>
</evidence>
<protein>
    <recommendedName>
        <fullName evidence="2">DUF1996 domain-containing protein</fullName>
    </recommendedName>
</protein>
<evidence type="ECO:0000259" key="2">
    <source>
        <dbReference type="Pfam" id="PF09362"/>
    </source>
</evidence>
<evidence type="ECO:0000256" key="1">
    <source>
        <dbReference type="SAM" id="SignalP"/>
    </source>
</evidence>
<evidence type="ECO:0000313" key="3">
    <source>
        <dbReference type="EMBL" id="KAH7353904.1"/>
    </source>
</evidence>
<feature type="signal peptide" evidence="1">
    <location>
        <begin position="1"/>
        <end position="24"/>
    </location>
</feature>
<dbReference type="PANTHER" id="PTHR43662">
    <property type="match status" value="1"/>
</dbReference>
<dbReference type="OrthoDB" id="74764at2759"/>
<gene>
    <name evidence="3" type="ORF">B0T11DRAFT_320773</name>
</gene>
<sequence length="422" mass="45985">MLALRALLSFVALQALQPLPTVLAGFRVTCAPFKRERIDPLATPGKENGHMHTFYGNRGIGPDVPSYDELIGGCGTCGIAGDKSSYWIPTLYYVSKNATVPVKVAIFHIYYIGQNPDREPFPEDYRIISGDPSLSEDEARANGGIGMSWHFEDSDEEKEAWQLPKVKGGGWLRGNVPFPTSVVRDESINRYRACTTKDEPGCFGVPRMFFAIWYDLRHEFFDFEDGAYLTLSSGGGHTYHGDFIYGWERSFADMIVKDDTDYIEANGILPIGGEASTIKSAECQKADDEGFTLWDADWDAMLQANAGNGTVELGHYGKGLTITDGKSMNATFSGKWGDEGLAVAGEAEQPDKVSSAVEAAAQASATFGTESSLPTNYEDALASMTVPLGQSTAVISWVETRKASPTACVKGKKTKRSQHDDL</sequence>
<keyword evidence="4" id="KW-1185">Reference proteome</keyword>
<feature type="domain" description="DUF1996" evidence="2">
    <location>
        <begin position="39"/>
        <end position="247"/>
    </location>
</feature>
<accession>A0A8K0TCL8</accession>